<dbReference type="GO" id="GO:0005975">
    <property type="term" value="P:carbohydrate metabolic process"/>
    <property type="evidence" value="ECO:0007669"/>
    <property type="project" value="InterPro"/>
</dbReference>
<reference evidence="11" key="1">
    <citation type="submission" date="2010-05" db="EMBL/GenBank/DDBJ databases">
        <title>The draft genome of Desulfonatronospira thiodismutans ASO3-1.</title>
        <authorList>
            <consortium name="US DOE Joint Genome Institute (JGI-PGF)"/>
            <person name="Lucas S."/>
            <person name="Copeland A."/>
            <person name="Lapidus A."/>
            <person name="Cheng J.-F."/>
            <person name="Bruce D."/>
            <person name="Goodwin L."/>
            <person name="Pitluck S."/>
            <person name="Chertkov O."/>
            <person name="Brettin T."/>
            <person name="Detter J.C."/>
            <person name="Han C."/>
            <person name="Land M.L."/>
            <person name="Hauser L."/>
            <person name="Kyrpides N."/>
            <person name="Mikhailova N."/>
            <person name="Muyzer G."/>
            <person name="Woyke T."/>
        </authorList>
    </citation>
    <scope>NUCLEOTIDE SEQUENCE [LARGE SCALE GENOMIC DNA]</scope>
    <source>
        <strain evidence="11">ASO3-1</strain>
    </source>
</reference>
<dbReference type="EMBL" id="ACJN02000002">
    <property type="protein sequence ID" value="EFI34546.1"/>
    <property type="molecule type" value="Genomic_DNA"/>
</dbReference>
<dbReference type="InterPro" id="IPR003385">
    <property type="entry name" value="Glyco_hydro_77"/>
</dbReference>
<comment type="caution">
    <text evidence="11">The sequence shown here is derived from an EMBL/GenBank/DDBJ whole genome shotgun (WGS) entry which is preliminary data.</text>
</comment>
<dbReference type="GO" id="GO:0004134">
    <property type="term" value="F:4-alpha-glucanotransferase activity"/>
    <property type="evidence" value="ECO:0007669"/>
    <property type="project" value="UniProtKB-EC"/>
</dbReference>
<evidence type="ECO:0000256" key="6">
    <source>
        <dbReference type="ARBA" id="ARBA00022679"/>
    </source>
</evidence>
<dbReference type="Pfam" id="PF02446">
    <property type="entry name" value="Glyco_hydro_77"/>
    <property type="match status" value="1"/>
</dbReference>
<dbReference type="PANTHER" id="PTHR32438">
    <property type="entry name" value="4-ALPHA-GLUCANOTRANSFERASE DPE1, CHLOROPLASTIC/AMYLOPLASTIC"/>
    <property type="match status" value="1"/>
</dbReference>
<dbReference type="NCBIfam" id="NF011080">
    <property type="entry name" value="PRK14508.1-3"/>
    <property type="match status" value="1"/>
</dbReference>
<evidence type="ECO:0000313" key="12">
    <source>
        <dbReference type="Proteomes" id="UP000005496"/>
    </source>
</evidence>
<protein>
    <recommendedName>
        <fullName evidence="4 10">4-alpha-glucanotransferase</fullName>
        <ecNumber evidence="3 10">2.4.1.25</ecNumber>
    </recommendedName>
    <alternativeName>
        <fullName evidence="8 10">Amylomaltase</fullName>
    </alternativeName>
    <alternativeName>
        <fullName evidence="9 10">Disproportionating enzyme</fullName>
    </alternativeName>
</protein>
<accession>D6SP70</accession>
<dbReference type="PANTHER" id="PTHR32438:SF5">
    <property type="entry name" value="4-ALPHA-GLUCANOTRANSFERASE DPE1, CHLOROPLASTIC_AMYLOPLASTIC"/>
    <property type="match status" value="1"/>
</dbReference>
<keyword evidence="7 10" id="KW-0119">Carbohydrate metabolism</keyword>
<evidence type="ECO:0000256" key="8">
    <source>
        <dbReference type="ARBA" id="ARBA00031423"/>
    </source>
</evidence>
<evidence type="ECO:0000256" key="5">
    <source>
        <dbReference type="ARBA" id="ARBA00022676"/>
    </source>
</evidence>
<evidence type="ECO:0000256" key="7">
    <source>
        <dbReference type="ARBA" id="ARBA00023277"/>
    </source>
</evidence>
<comment type="similarity">
    <text evidence="2 10">Belongs to the disproportionating enzyme family.</text>
</comment>
<name>D6SP70_9BACT</name>
<gene>
    <name evidence="11" type="ORF">Dthio_PD1918</name>
</gene>
<dbReference type="eggNOG" id="COG1640">
    <property type="taxonomic scope" value="Bacteria"/>
</dbReference>
<comment type="catalytic activity">
    <reaction evidence="1 10">
        <text>Transfers a segment of a (1-&gt;4)-alpha-D-glucan to a new position in an acceptor, which may be glucose or a (1-&gt;4)-alpha-D-glucan.</text>
        <dbReference type="EC" id="2.4.1.25"/>
    </reaction>
</comment>
<dbReference type="Gene3D" id="3.20.20.80">
    <property type="entry name" value="Glycosidases"/>
    <property type="match status" value="1"/>
</dbReference>
<evidence type="ECO:0000256" key="10">
    <source>
        <dbReference type="RuleBase" id="RU361207"/>
    </source>
</evidence>
<keyword evidence="12" id="KW-1185">Reference proteome</keyword>
<dbReference type="AlphaFoldDB" id="D6SP70"/>
<dbReference type="InterPro" id="IPR017853">
    <property type="entry name" value="GH"/>
</dbReference>
<evidence type="ECO:0000256" key="3">
    <source>
        <dbReference type="ARBA" id="ARBA00012560"/>
    </source>
</evidence>
<dbReference type="NCBIfam" id="NF011079">
    <property type="entry name" value="PRK14508.1-2"/>
    <property type="match status" value="1"/>
</dbReference>
<dbReference type="EC" id="2.4.1.25" evidence="3 10"/>
<keyword evidence="6 10" id="KW-0808">Transferase</keyword>
<proteinExistence type="inferred from homology"/>
<evidence type="ECO:0000256" key="4">
    <source>
        <dbReference type="ARBA" id="ARBA00020295"/>
    </source>
</evidence>
<evidence type="ECO:0000313" key="11">
    <source>
        <dbReference type="EMBL" id="EFI34546.1"/>
    </source>
</evidence>
<sequence length="508" mass="58791">MKRLNGILLHISSLPGPYGSGDMGPHAYRFVDFLAGSRQKIWQILPLNPTTPGTGNSPYSSYSAFAGNPLFIDPEALQDKGLLDPQDTRDLPGFPEHRTDYELAGDFKKSLLQKAFKRNRESLENGSKFELFCRNHSFWLDDFALFSALKEHFSGAPWYRWPRKIRLRHLEAVEEFKNRLSNEILREKFCQYLFFSQWQKLKTYANNHNVLIFGDLPIYVSLDSCDVWSNPHLFLLDQEKNPTRVAGAPPDYFSETGQLWGNPIYDWEECARENYQWWIKRIRQNLVMFDLLRFDHFRGFASYWSIPAGAQTAVDGKWEEGPGHRFWSALTSEISPAHFVAEDLGYITEDVLELRDSYGLPGMKILQFAFGEDMPTNPYIPHNHIPNCVIYPGTHDNNTVRGWFENELDSIAKKRLSEYTGRRLDAENICREIIRMAMSSPARLCVLPMQDVLGLDGRFRMNTPSVARGNWEWRVKSAEIGIDIKEFLLYFTTIYGRDNHFDAGTNHT</sequence>
<organism evidence="11 12">
    <name type="scientific">Desulfonatronospira thiodismutans ASO3-1</name>
    <dbReference type="NCBI Taxonomy" id="555779"/>
    <lineage>
        <taxon>Bacteria</taxon>
        <taxon>Pseudomonadati</taxon>
        <taxon>Thermodesulfobacteriota</taxon>
        <taxon>Desulfovibrionia</taxon>
        <taxon>Desulfovibrionales</taxon>
        <taxon>Desulfonatronovibrionaceae</taxon>
        <taxon>Desulfonatronospira</taxon>
    </lineage>
</organism>
<dbReference type="Proteomes" id="UP000005496">
    <property type="component" value="Unassembled WGS sequence"/>
</dbReference>
<dbReference type="SUPFAM" id="SSF51445">
    <property type="entry name" value="(Trans)glycosidases"/>
    <property type="match status" value="1"/>
</dbReference>
<evidence type="ECO:0000256" key="2">
    <source>
        <dbReference type="ARBA" id="ARBA00005684"/>
    </source>
</evidence>
<keyword evidence="5 10" id="KW-0328">Glycosyltransferase</keyword>
<dbReference type="NCBIfam" id="TIGR00217">
    <property type="entry name" value="malQ"/>
    <property type="match status" value="1"/>
</dbReference>
<evidence type="ECO:0000256" key="1">
    <source>
        <dbReference type="ARBA" id="ARBA00000439"/>
    </source>
</evidence>
<evidence type="ECO:0000256" key="9">
    <source>
        <dbReference type="ARBA" id="ARBA00031501"/>
    </source>
</evidence>
<dbReference type="RefSeq" id="WP_008869866.1">
    <property type="nucleotide sequence ID" value="NZ_ACJN02000002.1"/>
</dbReference>